<dbReference type="Pfam" id="PF13279">
    <property type="entry name" value="4HBT_2"/>
    <property type="match status" value="1"/>
</dbReference>
<comment type="caution">
    <text evidence="1">The sequence shown here is derived from an EMBL/GenBank/DDBJ whole genome shotgun (WGS) entry which is preliminary data.</text>
</comment>
<dbReference type="CDD" id="cd00586">
    <property type="entry name" value="4HBT"/>
    <property type="match status" value="1"/>
</dbReference>
<dbReference type="RefSeq" id="WP_137276158.1">
    <property type="nucleotide sequence ID" value="NZ_QKNX01000002.1"/>
</dbReference>
<name>A0A4U5JAN3_9EURY</name>
<dbReference type="AlphaFoldDB" id="A0A4U5JAN3"/>
<dbReference type="SUPFAM" id="SSF54637">
    <property type="entry name" value="Thioesterase/thiol ester dehydrase-isomerase"/>
    <property type="match status" value="1"/>
</dbReference>
<accession>A0A4U5JAN3</accession>
<reference evidence="1 2" key="1">
    <citation type="submission" date="2019-04" db="EMBL/GenBank/DDBJ databases">
        <title>Natronomonas sp. F20-122 a newhaloarchaeon isolated from a saline saltern of Isla Bacuta, Huelva, Spain.</title>
        <authorList>
            <person name="Duran-Viseras A."/>
            <person name="Sanchez-Porro C."/>
            <person name="Ventosa A."/>
        </authorList>
    </citation>
    <scope>NUCLEOTIDE SEQUENCE [LARGE SCALE GENOMIC DNA]</scope>
    <source>
        <strain evidence="1 2">F20-122</strain>
    </source>
</reference>
<evidence type="ECO:0000313" key="1">
    <source>
        <dbReference type="EMBL" id="TKR26242.1"/>
    </source>
</evidence>
<dbReference type="Proteomes" id="UP000308037">
    <property type="component" value="Unassembled WGS sequence"/>
</dbReference>
<gene>
    <name evidence="1" type="ORF">DM868_07030</name>
</gene>
<protein>
    <recommendedName>
        <fullName evidence="3">Acyl-CoA thioesterase</fullName>
    </recommendedName>
</protein>
<sequence>MAYEFDWKLRAADTDFSRRVYTPAVLDYTVRAINQLMEDIDHSAYQIHEREGLLYPIAHAEIDYLEAIEVGDLVTISLSHAVGGSSITFEAVGRRDGVEVFEAEVVVVFVGDSDGRSVPVPDAVRTRLDERMA</sequence>
<dbReference type="Gene3D" id="3.10.129.10">
    <property type="entry name" value="Hotdog Thioesterase"/>
    <property type="match status" value="1"/>
</dbReference>
<dbReference type="InterPro" id="IPR029069">
    <property type="entry name" value="HotDog_dom_sf"/>
</dbReference>
<evidence type="ECO:0008006" key="3">
    <source>
        <dbReference type="Google" id="ProtNLM"/>
    </source>
</evidence>
<proteinExistence type="predicted"/>
<evidence type="ECO:0000313" key="2">
    <source>
        <dbReference type="Proteomes" id="UP000308037"/>
    </source>
</evidence>
<organism evidence="1 2">
    <name type="scientific">Natronomonas salsuginis</name>
    <dbReference type="NCBI Taxonomy" id="2217661"/>
    <lineage>
        <taxon>Archaea</taxon>
        <taxon>Methanobacteriati</taxon>
        <taxon>Methanobacteriota</taxon>
        <taxon>Stenosarchaea group</taxon>
        <taxon>Halobacteria</taxon>
        <taxon>Halobacteriales</taxon>
        <taxon>Natronomonadaceae</taxon>
        <taxon>Natronomonas</taxon>
    </lineage>
</organism>
<dbReference type="EMBL" id="QKNX01000002">
    <property type="protein sequence ID" value="TKR26242.1"/>
    <property type="molecule type" value="Genomic_DNA"/>
</dbReference>
<keyword evidence="2" id="KW-1185">Reference proteome</keyword>